<dbReference type="AlphaFoldDB" id="A0A8I2C600"/>
<evidence type="ECO:0000313" key="2">
    <source>
        <dbReference type="Proteomes" id="UP000673383"/>
    </source>
</evidence>
<accession>A0A8I2C600</accession>
<dbReference type="EMBL" id="JAFICZ010000001">
    <property type="protein sequence ID" value="MBP1293856.1"/>
    <property type="molecule type" value="Genomic_DNA"/>
</dbReference>
<name>A0A8I2C600_BRAEL</name>
<protein>
    <submittedName>
        <fullName evidence="1">Uncharacterized protein</fullName>
    </submittedName>
</protein>
<dbReference type="Proteomes" id="UP000673383">
    <property type="component" value="Unassembled WGS sequence"/>
</dbReference>
<reference evidence="1" key="1">
    <citation type="submission" date="2021-02" db="EMBL/GenBank/DDBJ databases">
        <title>Genomic Encyclopedia of Type Strains, Phase IV (KMG-V): Genome sequencing to study the core and pangenomes of soil and plant-associated prokaryotes.</title>
        <authorList>
            <person name="Whitman W."/>
        </authorList>
    </citation>
    <scope>NUCLEOTIDE SEQUENCE</scope>
    <source>
        <strain evidence="1">USDA 406</strain>
    </source>
</reference>
<proteinExistence type="predicted"/>
<sequence length="92" mass="10145">MESDRTAVAKTVCLARLRGPPQEERCQNIENNPMQRSRWRPAFEQALDTSGNSGALFQYSEILQTTLAPQAGRVGCAVRPLPPGIMWFGATP</sequence>
<evidence type="ECO:0000313" key="1">
    <source>
        <dbReference type="EMBL" id="MBP1293856.1"/>
    </source>
</evidence>
<gene>
    <name evidence="1" type="ORF">JOH49_003609</name>
</gene>
<organism evidence="1 2">
    <name type="scientific">Bradyrhizobium elkanii</name>
    <dbReference type="NCBI Taxonomy" id="29448"/>
    <lineage>
        <taxon>Bacteria</taxon>
        <taxon>Pseudomonadati</taxon>
        <taxon>Pseudomonadota</taxon>
        <taxon>Alphaproteobacteria</taxon>
        <taxon>Hyphomicrobiales</taxon>
        <taxon>Nitrobacteraceae</taxon>
        <taxon>Bradyrhizobium</taxon>
    </lineage>
</organism>
<comment type="caution">
    <text evidence="1">The sequence shown here is derived from an EMBL/GenBank/DDBJ whole genome shotgun (WGS) entry which is preliminary data.</text>
</comment>